<accession>A0A1Y5MEE2</accession>
<evidence type="ECO:0008006" key="3">
    <source>
        <dbReference type="Google" id="ProtNLM"/>
    </source>
</evidence>
<dbReference type="EMBL" id="NDYN01000009">
    <property type="protein sequence ID" value="OUT06976.1"/>
    <property type="molecule type" value="Genomic_DNA"/>
</dbReference>
<evidence type="ECO:0000313" key="2">
    <source>
        <dbReference type="Proteomes" id="UP000196317"/>
    </source>
</evidence>
<sequence>MKAVGLFFMILLLSGCSALYPFYSKEMKFEAAGLGKDGIYRSNFNNDEDILIKMTSAKTKDGEKYRIIYTLHIPSNSTQMDFNIGDKFVSKYDCSKMYCEPNDDLDNIVVEWVEPERGVFLGGINLKNLRLIKAY</sequence>
<gene>
    <name evidence="1" type="ORF">B9N65_09555</name>
</gene>
<dbReference type="Proteomes" id="UP000196317">
    <property type="component" value="Unassembled WGS sequence"/>
</dbReference>
<dbReference type="AlphaFoldDB" id="A0A1Y5MEE2"/>
<evidence type="ECO:0000313" key="1">
    <source>
        <dbReference type="EMBL" id="OUT06976.1"/>
    </source>
</evidence>
<dbReference type="RefSeq" id="WP_087583712.1">
    <property type="nucleotide sequence ID" value="NZ_NDYN01000009.1"/>
</dbReference>
<comment type="caution">
    <text evidence="1">The sequence shown here is derived from an EMBL/GenBank/DDBJ whole genome shotgun (WGS) entry which is preliminary data.</text>
</comment>
<dbReference type="PROSITE" id="PS51257">
    <property type="entry name" value="PROKAR_LIPOPROTEIN"/>
    <property type="match status" value="1"/>
</dbReference>
<organism evidence="1 2">
    <name type="scientific">Campylobacter concisus</name>
    <dbReference type="NCBI Taxonomy" id="199"/>
    <lineage>
        <taxon>Bacteria</taxon>
        <taxon>Pseudomonadati</taxon>
        <taxon>Campylobacterota</taxon>
        <taxon>Epsilonproteobacteria</taxon>
        <taxon>Campylobacterales</taxon>
        <taxon>Campylobacteraceae</taxon>
        <taxon>Campylobacter</taxon>
    </lineage>
</organism>
<protein>
    <recommendedName>
        <fullName evidence="3">Lipoprotein</fullName>
    </recommendedName>
</protein>
<name>A0A1Y5MEE2_9BACT</name>
<proteinExistence type="predicted"/>
<reference evidence="1 2" key="1">
    <citation type="submission" date="2017-04" db="EMBL/GenBank/DDBJ databases">
        <title>Complete genome of Campylobacter concisus ATCC 33237T and draft genomes for an additional eight well characterized C. concisus strains.</title>
        <authorList>
            <person name="Cornelius A.J."/>
            <person name="Miller W.G."/>
            <person name="Lastovica A.J."/>
            <person name="On S.L."/>
            <person name="French N.P."/>
            <person name="Vandenberg O."/>
            <person name="Biggs P.J."/>
        </authorList>
    </citation>
    <scope>NUCLEOTIDE SEQUENCE [LARGE SCALE GENOMIC DNA]</scope>
    <source>
        <strain evidence="1 2">CCUG 19995</strain>
    </source>
</reference>